<keyword evidence="5 10" id="KW-0805">Transcription regulation</keyword>
<keyword evidence="2 10" id="KW-0158">Chromosome</keyword>
<evidence type="ECO:0000256" key="6">
    <source>
        <dbReference type="ARBA" id="ARBA00023054"/>
    </source>
</evidence>
<evidence type="ECO:0000256" key="7">
    <source>
        <dbReference type="ARBA" id="ARBA00023163"/>
    </source>
</evidence>
<dbReference type="InterPro" id="IPR036005">
    <property type="entry name" value="Creatinase/aminopeptidase-like"/>
</dbReference>
<dbReference type="InterPro" id="IPR029148">
    <property type="entry name" value="FACT-SPT16_Nlobe"/>
</dbReference>
<protein>
    <recommendedName>
        <fullName evidence="10">FACT complex subunit</fullName>
    </recommendedName>
</protein>
<dbReference type="Gene3D" id="3.90.230.10">
    <property type="entry name" value="Creatinase/methionine aminopeptidase superfamily"/>
    <property type="match status" value="1"/>
</dbReference>
<dbReference type="SMART" id="SM01287">
    <property type="entry name" value="Rtt106"/>
    <property type="match status" value="1"/>
</dbReference>
<dbReference type="Pfam" id="PF00557">
    <property type="entry name" value="Peptidase_M24"/>
    <property type="match status" value="1"/>
</dbReference>
<dbReference type="GO" id="GO:0006368">
    <property type="term" value="P:transcription elongation by RNA polymerase II"/>
    <property type="evidence" value="ECO:0007669"/>
    <property type="project" value="TreeGrafter"/>
</dbReference>
<dbReference type="Pfam" id="PF08512">
    <property type="entry name" value="Rttp106-like_middle"/>
    <property type="match status" value="1"/>
</dbReference>
<dbReference type="GO" id="GO:0006281">
    <property type="term" value="P:DNA repair"/>
    <property type="evidence" value="ECO:0007669"/>
    <property type="project" value="UniProtKB-UniRule"/>
</dbReference>
<keyword evidence="9 10" id="KW-0539">Nucleus</keyword>
<dbReference type="Gene3D" id="3.40.350.10">
    <property type="entry name" value="Creatinase/prolidase N-terminal domain"/>
    <property type="match status" value="1"/>
</dbReference>
<dbReference type="PANTHER" id="PTHR13980:SF15">
    <property type="entry name" value="FACT COMPLEX SUBUNIT SPT16"/>
    <property type="match status" value="1"/>
</dbReference>
<feature type="domain" description="FACT complex subunit SPT16 N-terminal lobe" evidence="12">
    <location>
        <begin position="5"/>
        <end position="165"/>
    </location>
</feature>
<dbReference type="SUPFAM" id="SSF55920">
    <property type="entry name" value="Creatinase/aminopeptidase"/>
    <property type="match status" value="1"/>
</dbReference>
<proteinExistence type="inferred from homology"/>
<feature type="compositionally biased region" description="Basic and acidic residues" evidence="11">
    <location>
        <begin position="979"/>
        <end position="995"/>
    </location>
</feature>
<dbReference type="Gene3D" id="2.30.29.210">
    <property type="entry name" value="FACT complex subunit Spt16p/Cdc68p"/>
    <property type="match status" value="1"/>
</dbReference>
<dbReference type="Gene3D" id="2.30.29.30">
    <property type="entry name" value="Pleckstrin-homology domain (PH domain)/Phosphotyrosine-binding domain (PTB)"/>
    <property type="match status" value="1"/>
</dbReference>
<dbReference type="Pfam" id="PF08644">
    <property type="entry name" value="SPT16"/>
    <property type="match status" value="1"/>
</dbReference>
<keyword evidence="6" id="KW-0175">Coiled coil</keyword>
<dbReference type="EMBL" id="HBDZ01009010">
    <property type="protein sequence ID" value="CAD8240981.1"/>
    <property type="molecule type" value="Transcribed_RNA"/>
</dbReference>
<evidence type="ECO:0000313" key="15">
    <source>
        <dbReference type="EMBL" id="CAD8240981.1"/>
    </source>
</evidence>
<evidence type="ECO:0000256" key="3">
    <source>
        <dbReference type="ARBA" id="ARBA00022705"/>
    </source>
</evidence>
<evidence type="ECO:0000259" key="14">
    <source>
        <dbReference type="SMART" id="SM01287"/>
    </source>
</evidence>
<evidence type="ECO:0000259" key="12">
    <source>
        <dbReference type="SMART" id="SM01285"/>
    </source>
</evidence>
<name>A0A7R9TPH8_9VIRI</name>
<dbReference type="InterPro" id="IPR013719">
    <property type="entry name" value="RTT106/SPT16-like_middle_dom"/>
</dbReference>
<comment type="subunit">
    <text evidence="10">Component of the FACT complex.</text>
</comment>
<comment type="function">
    <text evidence="10">Component of the FACT complex, a general chromatin factor that acts to reorganize nucleosomes. The FACT complex is involved in multiple processes that require DNA as a template such as mRNA elongation, DNA replication and DNA repair. During transcription elongation the FACT complex acts as a histone chaperone that both destabilizes and restores nucleosomal structure. It facilitates the passage of RNA polymerase II and transcription by promoting the dissociation of one histone H2A-H2B dimer from the nucleosome, then subsequently promotes the reestablishment of the nucleosome following the passage of RNA polymerase II.</text>
</comment>
<dbReference type="InterPro" id="IPR011993">
    <property type="entry name" value="PH-like_dom_sf"/>
</dbReference>
<evidence type="ECO:0000256" key="8">
    <source>
        <dbReference type="ARBA" id="ARBA00023204"/>
    </source>
</evidence>
<dbReference type="FunFam" id="3.90.230.10:FF:000005">
    <property type="entry name" value="FACT complex subunit spt16"/>
    <property type="match status" value="1"/>
</dbReference>
<dbReference type="InterPro" id="IPR048969">
    <property type="entry name" value="FACT_SPT16_C"/>
</dbReference>
<dbReference type="GO" id="GO:0031491">
    <property type="term" value="F:nucleosome binding"/>
    <property type="evidence" value="ECO:0007669"/>
    <property type="project" value="TreeGrafter"/>
</dbReference>
<keyword evidence="3 10" id="KW-0235">DNA replication</keyword>
<evidence type="ECO:0000256" key="1">
    <source>
        <dbReference type="ARBA" id="ARBA00010779"/>
    </source>
</evidence>
<comment type="similarity">
    <text evidence="1 10">Belongs to the peptidase M24 family. SPT16 subfamily.</text>
</comment>
<sequence>MSIAIDEKAFARRWGQLADAIGSGALGGGAGVLAVATGKSADELTYLKSAALQIWLFGFEFTDTVFLFTKDALHVVATSKKAGMFDALRATEEGSAACANIVSHVRAKADDGAEQIKAAVAALGIGGDTTVAVIAKEAPEGAPAGAWAAALKEAGSATADAAEGIAGLLAVKDAAEILNCKKSAHLAATVLKDFVVPELETVMDSGKEVKHSALSDMTEQTILTPSKIKLKLREDKCEIAYPPIFQSGGKYSFKYSSISDETPLNSGVIVTMLGTRYSMYCTNLARTYMVDPSKPQERAYKALLKAQTAAIKAVRPGAKASDVYAAASAALAEADPELVPKMSKNAGFGLGLDFRDGTLALNAKNEREIKEGMVFNVTVSLSDLSNPTAQDPSARTYALVIGDSVVARKTEEGNEPEVITSRAGKEWKDVAYELSEEEAAPARQAAAPQGPSVIKDTQLRSEAPGERQRLESQQALLDAKNQETFNRLNKANAAKGKEEERKLSKADKVAYRRVADIPCKSELELQVDARNAAVLLPIRGLLVPFHITTVKNVTVHTEGQGAYIHLQFNVPGSAFGTQYLPAQKYPNLTFLREATFRSTDARHANQLMQHVKTLRKQVLDREKEKTERENLVTQETLKVSTGRLFRLPDLYIKPTFGGRGRRSSGTLEAHSNGFRYRNPKGEVCDVIYSNIKHAFFQAAEKEAVVILHFRLHNPIIINKKKTEDVQFYREVVDMSQALDGRRTNAYDPDEIDEEQRDRQKRNRANKEFQEFTRRVQELWERTRKNLELEFDIPYKELAFQGVPYKESVTVMPSVGCLISLVEQPFFVLTLDEVEIVNLERVGFGLKNFDMTIVFKDFSKDVHRVDAIPTTSLESIKEWLNGMGIKYYESKMNLAWKPILKTIVDDPQKFIEEGGWNFLDMEAGSSDEEDEEEESEGYEPEESEPESEEGDESDFDEDEEDESDFDDDYEEGEDWDELEEQARKEDRERGLDDGGGGRKRKTGGPAIVSKKSRR</sequence>
<keyword evidence="4 10" id="KW-0227">DNA damage</keyword>
<evidence type="ECO:0000256" key="4">
    <source>
        <dbReference type="ARBA" id="ARBA00022763"/>
    </source>
</evidence>
<dbReference type="GO" id="GO:0035101">
    <property type="term" value="C:FACT complex"/>
    <property type="evidence" value="ECO:0007669"/>
    <property type="project" value="UniProtKB-UniRule"/>
</dbReference>
<dbReference type="SMART" id="SM01286">
    <property type="entry name" value="SPT16"/>
    <property type="match status" value="1"/>
</dbReference>
<feature type="compositionally biased region" description="Acidic residues" evidence="11">
    <location>
        <begin position="924"/>
        <end position="978"/>
    </location>
</feature>
<keyword evidence="8 10" id="KW-0234">DNA repair</keyword>
<dbReference type="Pfam" id="PF21091">
    <property type="entry name" value="SPT16_C"/>
    <property type="match status" value="1"/>
</dbReference>
<dbReference type="FunFam" id="2.30.29.30:FF:000017">
    <property type="entry name" value="FACT complex subunit SPT16"/>
    <property type="match status" value="1"/>
</dbReference>
<dbReference type="Pfam" id="PF14826">
    <property type="entry name" value="FACT-Spt16_Nlob"/>
    <property type="match status" value="1"/>
</dbReference>
<dbReference type="PANTHER" id="PTHR13980">
    <property type="entry name" value="CDC68 RELATED"/>
    <property type="match status" value="1"/>
</dbReference>
<dbReference type="InterPro" id="IPR056595">
    <property type="entry name" value="Fact-SPT16_PH"/>
</dbReference>
<feature type="domain" description="Histone chaperone RTT106/FACT complex subunit SPT16-like middle" evidence="14">
    <location>
        <begin position="799"/>
        <end position="889"/>
    </location>
</feature>
<dbReference type="InterPro" id="IPR029149">
    <property type="entry name" value="Creatin/AminoP/Spt16_N"/>
</dbReference>
<reference evidence="15" key="1">
    <citation type="submission" date="2021-01" db="EMBL/GenBank/DDBJ databases">
        <authorList>
            <person name="Corre E."/>
            <person name="Pelletier E."/>
            <person name="Niang G."/>
            <person name="Scheremetjew M."/>
            <person name="Finn R."/>
            <person name="Kale V."/>
            <person name="Holt S."/>
            <person name="Cochrane G."/>
            <person name="Meng A."/>
            <person name="Brown T."/>
            <person name="Cohen L."/>
        </authorList>
    </citation>
    <scope>NUCLEOTIDE SEQUENCE</scope>
    <source>
        <strain evidence="15">CCMP1413</strain>
    </source>
</reference>
<evidence type="ECO:0000256" key="2">
    <source>
        <dbReference type="ARBA" id="ARBA00022454"/>
    </source>
</evidence>
<dbReference type="SMART" id="SM01285">
    <property type="entry name" value="FACT-Spt16_Nlob"/>
    <property type="match status" value="1"/>
</dbReference>
<organism evidence="15">
    <name type="scientific">Prasinoderma coloniale</name>
    <dbReference type="NCBI Taxonomy" id="156133"/>
    <lineage>
        <taxon>Eukaryota</taxon>
        <taxon>Viridiplantae</taxon>
        <taxon>Prasinodermophyta</taxon>
        <taxon>Prasinodermophyceae</taxon>
        <taxon>Prasinodermales</taxon>
        <taxon>Prasinodermaceae</taxon>
        <taxon>Prasinoderma</taxon>
    </lineage>
</organism>
<feature type="domain" description="FACT complex subunit SPT16 middle" evidence="13">
    <location>
        <begin position="525"/>
        <end position="676"/>
    </location>
</feature>
<dbReference type="Gene3D" id="2.30.29.150">
    <property type="match status" value="1"/>
</dbReference>
<evidence type="ECO:0000259" key="13">
    <source>
        <dbReference type="SMART" id="SM01286"/>
    </source>
</evidence>
<accession>A0A7R9TPH8</accession>
<evidence type="ECO:0000256" key="9">
    <source>
        <dbReference type="ARBA" id="ARBA00023242"/>
    </source>
</evidence>
<evidence type="ECO:0000256" key="10">
    <source>
        <dbReference type="RuleBase" id="RU367052"/>
    </source>
</evidence>
<dbReference type="Pfam" id="PF24824">
    <property type="entry name" value="PH_SPT16"/>
    <property type="match status" value="1"/>
</dbReference>
<evidence type="ECO:0000256" key="11">
    <source>
        <dbReference type="SAM" id="MobiDB-lite"/>
    </source>
</evidence>
<gene>
    <name evidence="15" type="ORF">PCOL08062_LOCUS6881</name>
</gene>
<comment type="subcellular location">
    <subcellularLocation>
        <location evidence="10">Nucleus</location>
    </subcellularLocation>
    <subcellularLocation>
        <location evidence="10">Chromosome</location>
    </subcellularLocation>
</comment>
<feature type="region of interest" description="Disordered" evidence="11">
    <location>
        <begin position="742"/>
        <end position="765"/>
    </location>
</feature>
<dbReference type="FunFam" id="2.30.29.150:FF:000004">
    <property type="entry name" value="FACT complex subunit SPT16"/>
    <property type="match status" value="1"/>
</dbReference>
<dbReference type="InterPro" id="IPR040258">
    <property type="entry name" value="Spt16"/>
</dbReference>
<dbReference type="InterPro" id="IPR013953">
    <property type="entry name" value="FACT_SPT16_M"/>
</dbReference>
<dbReference type="GO" id="GO:0006260">
    <property type="term" value="P:DNA replication"/>
    <property type="evidence" value="ECO:0007669"/>
    <property type="project" value="UniProtKB-KW"/>
</dbReference>
<feature type="region of interest" description="Disordered" evidence="11">
    <location>
        <begin position="920"/>
        <end position="1013"/>
    </location>
</feature>
<dbReference type="AlphaFoldDB" id="A0A7R9TPH8"/>
<keyword evidence="7 10" id="KW-0804">Transcription</keyword>
<dbReference type="InterPro" id="IPR000994">
    <property type="entry name" value="Pept_M24"/>
</dbReference>
<evidence type="ECO:0000256" key="5">
    <source>
        <dbReference type="ARBA" id="ARBA00023015"/>
    </source>
</evidence>